<protein>
    <recommendedName>
        <fullName evidence="4">nitric oxide dioxygenase</fullName>
        <ecNumber evidence="4">1.14.12.17</ecNumber>
    </recommendedName>
</protein>
<dbReference type="GO" id="GO:0071949">
    <property type="term" value="F:FAD binding"/>
    <property type="evidence" value="ECO:0007669"/>
    <property type="project" value="TreeGrafter"/>
</dbReference>
<keyword evidence="10" id="KW-0521">NADP</keyword>
<keyword evidence="8" id="KW-0479">Metal-binding</keyword>
<keyword evidence="9" id="KW-0274">FAD</keyword>
<dbReference type="InterPro" id="IPR017927">
    <property type="entry name" value="FAD-bd_FR_type"/>
</dbReference>
<dbReference type="PANTHER" id="PTHR43396">
    <property type="entry name" value="FLAVOHEMOPROTEIN"/>
    <property type="match status" value="1"/>
</dbReference>
<dbReference type="HOGENOM" id="CLU_003827_14_4_9"/>
<dbReference type="InterPro" id="IPR017938">
    <property type="entry name" value="Riboflavin_synthase-like_b-brl"/>
</dbReference>
<dbReference type="RefSeq" id="WP_044039275.1">
    <property type="nucleotide sequence ID" value="NZ_HG917868.1"/>
</dbReference>
<dbReference type="EMBL" id="HG917868">
    <property type="protein sequence ID" value="CDM69461.1"/>
    <property type="molecule type" value="Genomic_DNA"/>
</dbReference>
<evidence type="ECO:0000256" key="12">
    <source>
        <dbReference type="ARBA" id="ARBA00023004"/>
    </source>
</evidence>
<proteinExistence type="inferred from homology"/>
<dbReference type="GO" id="GO:0046872">
    <property type="term" value="F:metal ion binding"/>
    <property type="evidence" value="ECO:0007669"/>
    <property type="project" value="UniProtKB-KW"/>
</dbReference>
<dbReference type="GO" id="GO:0005344">
    <property type="term" value="F:oxygen carrier activity"/>
    <property type="evidence" value="ECO:0007669"/>
    <property type="project" value="UniProtKB-KW"/>
</dbReference>
<evidence type="ECO:0000313" key="18">
    <source>
        <dbReference type="EMBL" id="CDM69461.1"/>
    </source>
</evidence>
<dbReference type="PANTHER" id="PTHR43396:SF3">
    <property type="entry name" value="FLAVOHEMOPROTEIN"/>
    <property type="match status" value="1"/>
</dbReference>
<dbReference type="PRINTS" id="PR00371">
    <property type="entry name" value="FPNCR"/>
</dbReference>
<evidence type="ECO:0000256" key="14">
    <source>
        <dbReference type="ARBA" id="ARBA00048649"/>
    </source>
</evidence>
<keyword evidence="6" id="KW-0561">Oxygen transport</keyword>
<dbReference type="CDD" id="cd06184">
    <property type="entry name" value="flavohem_like_fad_nad_binding"/>
    <property type="match status" value="1"/>
</dbReference>
<dbReference type="InterPro" id="IPR039261">
    <property type="entry name" value="FNR_nucleotide-bd"/>
</dbReference>
<dbReference type="InterPro" id="IPR001709">
    <property type="entry name" value="Flavoprot_Pyr_Nucl_cyt_Rdtase"/>
</dbReference>
<evidence type="ECO:0000256" key="9">
    <source>
        <dbReference type="ARBA" id="ARBA00022827"/>
    </source>
</evidence>
<organism evidence="18 19">
    <name type="scientific">Clostridium bornimense</name>
    <dbReference type="NCBI Taxonomy" id="1216932"/>
    <lineage>
        <taxon>Bacteria</taxon>
        <taxon>Bacillati</taxon>
        <taxon>Bacillota</taxon>
        <taxon>Clostridia</taxon>
        <taxon>Eubacteriales</taxon>
        <taxon>Clostridiaceae</taxon>
        <taxon>Clostridium</taxon>
    </lineage>
</organism>
<dbReference type="InterPro" id="IPR008333">
    <property type="entry name" value="Cbr1-like_FAD-bd_dom"/>
</dbReference>
<keyword evidence="6" id="KW-0813">Transport</keyword>
<dbReference type="Proteomes" id="UP000019426">
    <property type="component" value="Chromosome M2/40_rep1"/>
</dbReference>
<evidence type="ECO:0000256" key="1">
    <source>
        <dbReference type="ARBA" id="ARBA00001970"/>
    </source>
</evidence>
<dbReference type="FunFam" id="3.40.50.80:FF:000010">
    <property type="entry name" value="Flavohemoprotein"/>
    <property type="match status" value="1"/>
</dbReference>
<evidence type="ECO:0000256" key="15">
    <source>
        <dbReference type="ARBA" id="ARBA00049433"/>
    </source>
</evidence>
<evidence type="ECO:0000256" key="2">
    <source>
        <dbReference type="ARBA" id="ARBA00001974"/>
    </source>
</evidence>
<evidence type="ECO:0000256" key="10">
    <source>
        <dbReference type="ARBA" id="ARBA00022857"/>
    </source>
</evidence>
<sequence>MSNKWKGFKELIVFDKKKEDELVTSFYLKASDGLELPKHIPGQFIAIRVEMEDGKYSRTRQYTLSMDSNEDYYRISVKREAEGDVSKLLCDNINIGDKIQGSIPMGKFILKESDAPLVLIGGGIGITPMLSMAYATIGASRKVSLIYSLGNSNHHSFKEEIDELVNKNNNIELTTIYTRPLEKDKLNEDFDVQGRITTQWMKNNLPKNGQFYFCGPIEFMRTIYKGLVSMNVEKDFINYELFAPGEDITK</sequence>
<feature type="transmembrane region" description="Helical" evidence="16">
    <location>
        <begin position="117"/>
        <end position="137"/>
    </location>
</feature>
<keyword evidence="16" id="KW-0472">Membrane</keyword>
<keyword evidence="16" id="KW-1133">Transmembrane helix</keyword>
<evidence type="ECO:0000256" key="8">
    <source>
        <dbReference type="ARBA" id="ARBA00022723"/>
    </source>
</evidence>
<comment type="catalytic activity">
    <reaction evidence="15">
        <text>2 nitric oxide + NADPH + 2 O2 = 2 nitrate + NADP(+) + H(+)</text>
        <dbReference type="Rhea" id="RHEA:19465"/>
        <dbReference type="ChEBI" id="CHEBI:15378"/>
        <dbReference type="ChEBI" id="CHEBI:15379"/>
        <dbReference type="ChEBI" id="CHEBI:16480"/>
        <dbReference type="ChEBI" id="CHEBI:17632"/>
        <dbReference type="ChEBI" id="CHEBI:57783"/>
        <dbReference type="ChEBI" id="CHEBI:58349"/>
        <dbReference type="EC" id="1.14.12.17"/>
    </reaction>
</comment>
<keyword evidence="5" id="KW-0349">Heme</keyword>
<keyword evidence="12" id="KW-0408">Iron</keyword>
<keyword evidence="7" id="KW-0285">Flavoprotein</keyword>
<dbReference type="SUPFAM" id="SSF63380">
    <property type="entry name" value="Riboflavin synthase domain-like"/>
    <property type="match status" value="1"/>
</dbReference>
<keyword evidence="19" id="KW-1185">Reference proteome</keyword>
<dbReference type="Pfam" id="PF00970">
    <property type="entry name" value="FAD_binding_6"/>
    <property type="match status" value="1"/>
</dbReference>
<dbReference type="SUPFAM" id="SSF52343">
    <property type="entry name" value="Ferredoxin reductase-like, C-terminal NADP-linked domain"/>
    <property type="match status" value="1"/>
</dbReference>
<dbReference type="Gene3D" id="2.40.30.10">
    <property type="entry name" value="Translation factors"/>
    <property type="match status" value="1"/>
</dbReference>
<dbReference type="PRINTS" id="PR00409">
    <property type="entry name" value="PHDIOXRDTASE"/>
</dbReference>
<comment type="catalytic activity">
    <reaction evidence="14">
        <text>2 nitric oxide + NADH + 2 O2 = 2 nitrate + NAD(+) + H(+)</text>
        <dbReference type="Rhea" id="RHEA:19469"/>
        <dbReference type="ChEBI" id="CHEBI:15378"/>
        <dbReference type="ChEBI" id="CHEBI:15379"/>
        <dbReference type="ChEBI" id="CHEBI:16480"/>
        <dbReference type="ChEBI" id="CHEBI:17632"/>
        <dbReference type="ChEBI" id="CHEBI:57540"/>
        <dbReference type="ChEBI" id="CHEBI:57945"/>
        <dbReference type="EC" id="1.14.12.17"/>
    </reaction>
</comment>
<dbReference type="PATRIC" id="fig|1216932.3.peg.2302"/>
<dbReference type="AlphaFoldDB" id="W6RXT2"/>
<dbReference type="Gene3D" id="3.40.50.80">
    <property type="entry name" value="Nucleotide-binding domain of ferredoxin-NADP reductase (FNR) module"/>
    <property type="match status" value="1"/>
</dbReference>
<keyword evidence="16" id="KW-0812">Transmembrane</keyword>
<comment type="similarity">
    <text evidence="3">In the C-terminal section; belongs to the flavoprotein pyridine nucleotide cytochrome reductase family.</text>
</comment>
<keyword evidence="13" id="KW-0520">NAD</keyword>
<evidence type="ECO:0000256" key="5">
    <source>
        <dbReference type="ARBA" id="ARBA00022617"/>
    </source>
</evidence>
<evidence type="ECO:0000256" key="11">
    <source>
        <dbReference type="ARBA" id="ARBA00023002"/>
    </source>
</evidence>
<evidence type="ECO:0000256" key="16">
    <source>
        <dbReference type="SAM" id="Phobius"/>
    </source>
</evidence>
<dbReference type="GO" id="GO:0046210">
    <property type="term" value="P:nitric oxide catabolic process"/>
    <property type="evidence" value="ECO:0007669"/>
    <property type="project" value="TreeGrafter"/>
</dbReference>
<dbReference type="PROSITE" id="PS51384">
    <property type="entry name" value="FAD_FR"/>
    <property type="match status" value="1"/>
</dbReference>
<evidence type="ECO:0000259" key="17">
    <source>
        <dbReference type="PROSITE" id="PS51384"/>
    </source>
</evidence>
<reference evidence="18 19" key="1">
    <citation type="submission" date="2013-11" db="EMBL/GenBank/DDBJ databases">
        <title>Complete genome sequence of Clostridum sp. M2/40.</title>
        <authorList>
            <person name="Wibberg D."/>
            <person name="Puehler A."/>
            <person name="Schlueter A."/>
        </authorList>
    </citation>
    <scope>NUCLEOTIDE SEQUENCE [LARGE SCALE GENOMIC DNA]</scope>
    <source>
        <strain evidence="19">M2/40</strain>
    </source>
</reference>
<dbReference type="OrthoDB" id="9801223at2"/>
<dbReference type="Pfam" id="PF00175">
    <property type="entry name" value="NAD_binding_1"/>
    <property type="match status" value="1"/>
</dbReference>
<name>W6RXT2_9CLOT</name>
<evidence type="ECO:0000256" key="6">
    <source>
        <dbReference type="ARBA" id="ARBA00022621"/>
    </source>
</evidence>
<dbReference type="GO" id="GO:0071500">
    <property type="term" value="P:cellular response to nitrosative stress"/>
    <property type="evidence" value="ECO:0007669"/>
    <property type="project" value="TreeGrafter"/>
</dbReference>
<evidence type="ECO:0000256" key="3">
    <source>
        <dbReference type="ARBA" id="ARBA00006401"/>
    </source>
</evidence>
<accession>W6RXT2</accession>
<evidence type="ECO:0000256" key="13">
    <source>
        <dbReference type="ARBA" id="ARBA00023027"/>
    </source>
</evidence>
<keyword evidence="11" id="KW-0560">Oxidoreductase</keyword>
<gene>
    <name evidence="18" type="ORF">CM240_2324</name>
</gene>
<comment type="cofactor">
    <cofactor evidence="1">
        <name>heme b</name>
        <dbReference type="ChEBI" id="CHEBI:60344"/>
    </cofactor>
</comment>
<dbReference type="eggNOG" id="COG1018">
    <property type="taxonomic scope" value="Bacteria"/>
</dbReference>
<evidence type="ECO:0000256" key="4">
    <source>
        <dbReference type="ARBA" id="ARBA00012229"/>
    </source>
</evidence>
<evidence type="ECO:0000256" key="7">
    <source>
        <dbReference type="ARBA" id="ARBA00022630"/>
    </source>
</evidence>
<dbReference type="KEGG" id="clt:CM240_2324"/>
<feature type="domain" description="FAD-binding FR-type" evidence="17">
    <location>
        <begin position="6"/>
        <end position="111"/>
    </location>
</feature>
<dbReference type="GO" id="GO:0008941">
    <property type="term" value="F:nitric oxide dioxygenase NAD(P)H activity"/>
    <property type="evidence" value="ECO:0007669"/>
    <property type="project" value="UniProtKB-EC"/>
</dbReference>
<dbReference type="EC" id="1.14.12.17" evidence="4"/>
<dbReference type="InterPro" id="IPR001433">
    <property type="entry name" value="OxRdtase_FAD/NAD-bd"/>
</dbReference>
<comment type="cofactor">
    <cofactor evidence="2">
        <name>FAD</name>
        <dbReference type="ChEBI" id="CHEBI:57692"/>
    </cofactor>
</comment>
<evidence type="ECO:0000313" key="19">
    <source>
        <dbReference type="Proteomes" id="UP000019426"/>
    </source>
</evidence>
<dbReference type="STRING" id="1216932.CM240_2324"/>